<proteinExistence type="predicted"/>
<accession>A0AA35SAN3</accession>
<evidence type="ECO:0000313" key="3">
    <source>
        <dbReference type="Proteomes" id="UP001174909"/>
    </source>
</evidence>
<dbReference type="InterPro" id="IPR036237">
    <property type="entry name" value="Xyl_isomerase-like_sf"/>
</dbReference>
<evidence type="ECO:0000313" key="2">
    <source>
        <dbReference type="EMBL" id="CAI8025728.1"/>
    </source>
</evidence>
<dbReference type="PANTHER" id="PTHR12110:SF41">
    <property type="entry name" value="INOSOSE DEHYDRATASE"/>
    <property type="match status" value="1"/>
</dbReference>
<keyword evidence="3" id="KW-1185">Reference proteome</keyword>
<dbReference type="Proteomes" id="UP001174909">
    <property type="component" value="Unassembled WGS sequence"/>
</dbReference>
<name>A0AA35SAN3_GEOBA</name>
<dbReference type="InterPro" id="IPR050312">
    <property type="entry name" value="IolE/XylAMocC-like"/>
</dbReference>
<comment type="caution">
    <text evidence="2">The sequence shown here is derived from an EMBL/GenBank/DDBJ whole genome shotgun (WGS) entry which is preliminary data.</text>
</comment>
<organism evidence="2 3">
    <name type="scientific">Geodia barretti</name>
    <name type="common">Barrett's horny sponge</name>
    <dbReference type="NCBI Taxonomy" id="519541"/>
    <lineage>
        <taxon>Eukaryota</taxon>
        <taxon>Metazoa</taxon>
        <taxon>Porifera</taxon>
        <taxon>Demospongiae</taxon>
        <taxon>Heteroscleromorpha</taxon>
        <taxon>Tetractinellida</taxon>
        <taxon>Astrophorina</taxon>
        <taxon>Geodiidae</taxon>
        <taxon>Geodia</taxon>
    </lineage>
</organism>
<dbReference type="PANTHER" id="PTHR12110">
    <property type="entry name" value="HYDROXYPYRUVATE ISOMERASE"/>
    <property type="match status" value="1"/>
</dbReference>
<protein>
    <submittedName>
        <fullName evidence="2">Inosose dehydratase</fullName>
    </submittedName>
</protein>
<gene>
    <name evidence="2" type="ORF">GBAR_LOCUS14843</name>
</gene>
<feature type="domain" description="Xylose isomerase-like TIM barrel" evidence="1">
    <location>
        <begin position="9"/>
        <end position="203"/>
    </location>
</feature>
<dbReference type="InterPro" id="IPR013022">
    <property type="entry name" value="Xyl_isomerase-like_TIM-brl"/>
</dbReference>
<dbReference type="Pfam" id="PF01261">
    <property type="entry name" value="AP_endonuc_2"/>
    <property type="match status" value="1"/>
</dbReference>
<dbReference type="AlphaFoldDB" id="A0AA35SAN3"/>
<evidence type="ECO:0000259" key="1">
    <source>
        <dbReference type="Pfam" id="PF01261"/>
    </source>
</evidence>
<reference evidence="2" key="1">
    <citation type="submission" date="2023-03" db="EMBL/GenBank/DDBJ databases">
        <authorList>
            <person name="Steffen K."/>
            <person name="Cardenas P."/>
        </authorList>
    </citation>
    <scope>NUCLEOTIDE SEQUENCE</scope>
</reference>
<dbReference type="EMBL" id="CASHTH010002177">
    <property type="protein sequence ID" value="CAI8025728.1"/>
    <property type="molecule type" value="Genomic_DNA"/>
</dbReference>
<dbReference type="Gene3D" id="3.20.20.150">
    <property type="entry name" value="Divalent-metal-dependent TIM barrel enzymes"/>
    <property type="match status" value="1"/>
</dbReference>
<sequence length="211" mass="23559">MYARLLLRLHTPRAAQRAQELTDLKADIGLAKALGAKFIRVTAGQNHPGTEREAGVRWVTDGFRRALDEAEKHGITLAYENHTKGAPWDYWDFSQPTEIFLEILDALSDTPLGVCFDTANPLVLGEDVLALLEKVIQRIVVLHIFDLRAVKVFEPVRVGTGASPIQPIFSRLRQTGYDGWLSIEEASRSGQEGFTQSIAYVRETWEQALSA</sequence>
<dbReference type="SUPFAM" id="SSF51658">
    <property type="entry name" value="Xylose isomerase-like"/>
    <property type="match status" value="1"/>
</dbReference>